<evidence type="ECO:0000313" key="2">
    <source>
        <dbReference type="Proteomes" id="UP000799755"/>
    </source>
</evidence>
<dbReference type="Proteomes" id="UP000799755">
    <property type="component" value="Unassembled WGS sequence"/>
</dbReference>
<gene>
    <name evidence="1" type="ORF">BDR25DRAFT_60286</name>
</gene>
<protein>
    <submittedName>
        <fullName evidence="1">Uncharacterized protein</fullName>
    </submittedName>
</protein>
<reference evidence="1" key="1">
    <citation type="journal article" date="2020" name="Stud. Mycol.">
        <title>101 Dothideomycetes genomes: a test case for predicting lifestyles and emergence of pathogens.</title>
        <authorList>
            <person name="Haridas S."/>
            <person name="Albert R."/>
            <person name="Binder M."/>
            <person name="Bloem J."/>
            <person name="Labutti K."/>
            <person name="Salamov A."/>
            <person name="Andreopoulos B."/>
            <person name="Baker S."/>
            <person name="Barry K."/>
            <person name="Bills G."/>
            <person name="Bluhm B."/>
            <person name="Cannon C."/>
            <person name="Castanera R."/>
            <person name="Culley D."/>
            <person name="Daum C."/>
            <person name="Ezra D."/>
            <person name="Gonzalez J."/>
            <person name="Henrissat B."/>
            <person name="Kuo A."/>
            <person name="Liang C."/>
            <person name="Lipzen A."/>
            <person name="Lutzoni F."/>
            <person name="Magnuson J."/>
            <person name="Mondo S."/>
            <person name="Nolan M."/>
            <person name="Ohm R."/>
            <person name="Pangilinan J."/>
            <person name="Park H.-J."/>
            <person name="Ramirez L."/>
            <person name="Alfaro M."/>
            <person name="Sun H."/>
            <person name="Tritt A."/>
            <person name="Yoshinaga Y."/>
            <person name="Zwiers L.-H."/>
            <person name="Turgeon B."/>
            <person name="Goodwin S."/>
            <person name="Spatafora J."/>
            <person name="Crous P."/>
            <person name="Grigoriev I."/>
        </authorList>
    </citation>
    <scope>NUCLEOTIDE SEQUENCE</scope>
    <source>
        <strain evidence="1">ATCC 200398</strain>
    </source>
</reference>
<accession>A0ACB6QLV7</accession>
<evidence type="ECO:0000313" key="1">
    <source>
        <dbReference type="EMBL" id="KAF2467880.1"/>
    </source>
</evidence>
<dbReference type="EMBL" id="MU003518">
    <property type="protein sequence ID" value="KAF2467880.1"/>
    <property type="molecule type" value="Genomic_DNA"/>
</dbReference>
<proteinExistence type="predicted"/>
<sequence>MASVASSKSLQYLLAEVLPKDVSFTFYHYSTPPSRSPALYSAPPNRKPERTYCESHFLAASIAPRDGNAAGAPEELLILAIEILIYTTRHLTTIFVSKADSTGCISALNLPRSHAGSPLKAICGTFVSWLARERQREGKKLVVSLFARAQDQYLFPGSIDNSNKHVLDDRGLVKWWCRVLDPLVRDYAAETEQKSVTERLAESKDEAVTGGGSVAGNAPSMKADTTAKGYLVIPGFDLHETLRYIPLPPSEPRRWSASHPLLQIASHPGAPPRCLVPHFPDDPKSRYLVELDEELPDRGSDAMIQEGGTPSRSNGQWKSIKTLDQFWEMMAFRQECSSGRIVGFIWVVITPPKPSIPEEDDEEEESSQTVSRTQSQGSFSLPMSPLKSNLSPKKSRRKPVNTHSGPIPLRLPRIKSNISNLSTTSGSSAGGLSKFPPESTLYFTWPCTSRGSVLFSKRDYERANEILLQQNFATRTAAAKSSKRWKDEIAVLGGVETWGWTVVGKKEIPVAQGGTTNGVTPTLVIGVRKKRKPEVDSGVTEANKETDDESAQFLGDGLVRKKVKVEDNNASSGSANGVNTLTAGLVRKKPKS</sequence>
<name>A0ACB6QLV7_9PLEO</name>
<organism evidence="1 2">
    <name type="scientific">Lindgomyces ingoldianus</name>
    <dbReference type="NCBI Taxonomy" id="673940"/>
    <lineage>
        <taxon>Eukaryota</taxon>
        <taxon>Fungi</taxon>
        <taxon>Dikarya</taxon>
        <taxon>Ascomycota</taxon>
        <taxon>Pezizomycotina</taxon>
        <taxon>Dothideomycetes</taxon>
        <taxon>Pleosporomycetidae</taxon>
        <taxon>Pleosporales</taxon>
        <taxon>Lindgomycetaceae</taxon>
        <taxon>Lindgomyces</taxon>
    </lineage>
</organism>
<keyword evidence="2" id="KW-1185">Reference proteome</keyword>
<comment type="caution">
    <text evidence="1">The sequence shown here is derived from an EMBL/GenBank/DDBJ whole genome shotgun (WGS) entry which is preliminary data.</text>
</comment>